<keyword evidence="9" id="KW-0067">ATP-binding</keyword>
<comment type="subcellular location">
    <subcellularLocation>
        <location evidence="1">Cell membrane</location>
        <topology evidence="1">Lipid-anchor</topology>
    </subcellularLocation>
</comment>
<dbReference type="PANTHER" id="PTHR47985">
    <property type="entry name" value="OS07G0668900 PROTEIN"/>
    <property type="match status" value="1"/>
</dbReference>
<evidence type="ECO:0000256" key="4">
    <source>
        <dbReference type="ARBA" id="ARBA00022553"/>
    </source>
</evidence>
<dbReference type="AlphaFoldDB" id="A0AAD2A0C6"/>
<keyword evidence="5" id="KW-0472">Membrane</keyword>
<dbReference type="EC" id="2.7.11.1" evidence="2"/>
<dbReference type="GO" id="GO:0005524">
    <property type="term" value="F:ATP binding"/>
    <property type="evidence" value="ECO:0007669"/>
    <property type="project" value="UniProtKB-UniRule"/>
</dbReference>
<dbReference type="EMBL" id="OU503049">
    <property type="protein sequence ID" value="CAI9776625.1"/>
    <property type="molecule type" value="Genomic_DNA"/>
</dbReference>
<dbReference type="PROSITE" id="PS50011">
    <property type="entry name" value="PROTEIN_KINASE_DOM"/>
    <property type="match status" value="1"/>
</dbReference>
<dbReference type="Gene3D" id="3.30.200.20">
    <property type="entry name" value="Phosphorylase Kinase, domain 1"/>
    <property type="match status" value="1"/>
</dbReference>
<proteinExistence type="predicted"/>
<feature type="binding site" evidence="9">
    <location>
        <position position="129"/>
    </location>
    <ligand>
        <name>ATP</name>
        <dbReference type="ChEBI" id="CHEBI:30616"/>
    </ligand>
</feature>
<feature type="domain" description="Protein kinase" evidence="11">
    <location>
        <begin position="100"/>
        <end position="319"/>
    </location>
</feature>
<keyword evidence="6" id="KW-0449">Lipoprotein</keyword>
<dbReference type="Gene3D" id="1.10.510.10">
    <property type="entry name" value="Transferase(Phosphotransferase) domain 1"/>
    <property type="match status" value="1"/>
</dbReference>
<evidence type="ECO:0000256" key="3">
    <source>
        <dbReference type="ARBA" id="ARBA00022527"/>
    </source>
</evidence>
<dbReference type="InterPro" id="IPR017441">
    <property type="entry name" value="Protein_kinase_ATP_BS"/>
</dbReference>
<reference evidence="12" key="1">
    <citation type="submission" date="2023-05" db="EMBL/GenBank/DDBJ databases">
        <authorList>
            <person name="Huff M."/>
        </authorList>
    </citation>
    <scope>NUCLEOTIDE SEQUENCE</scope>
</reference>
<feature type="compositionally biased region" description="Low complexity" evidence="10">
    <location>
        <begin position="45"/>
        <end position="58"/>
    </location>
</feature>
<keyword evidence="3" id="KW-0723">Serine/threonine-protein kinase</keyword>
<comment type="catalytic activity">
    <reaction evidence="8">
        <text>L-seryl-[protein] + ATP = O-phospho-L-seryl-[protein] + ADP + H(+)</text>
        <dbReference type="Rhea" id="RHEA:17989"/>
        <dbReference type="Rhea" id="RHEA-COMP:9863"/>
        <dbReference type="Rhea" id="RHEA-COMP:11604"/>
        <dbReference type="ChEBI" id="CHEBI:15378"/>
        <dbReference type="ChEBI" id="CHEBI:29999"/>
        <dbReference type="ChEBI" id="CHEBI:30616"/>
        <dbReference type="ChEBI" id="CHEBI:83421"/>
        <dbReference type="ChEBI" id="CHEBI:456216"/>
        <dbReference type="EC" id="2.7.11.1"/>
    </reaction>
</comment>
<evidence type="ECO:0000313" key="13">
    <source>
        <dbReference type="Proteomes" id="UP000834106"/>
    </source>
</evidence>
<sequence>MSCFSCFSSRVKKLSKNKSSRNRRPPPAAQQHRELPPQPRPRPQPRQSQSQQHSQLQLEKPRKKQTEATKNKATEKGGGNNNIAAQTFTFRELATATKNFRQECLIGEGGFGRVYKGHLDKTGQIVAVKQLDRNGLQGNQEFLVEVLMLSLLHHQHLVNLIGYCADGEQRLLVYEYMTLGSLEDHLLGRRAVDTTRRHEQQNLVTWAEPIFKEPSKFSELLDPLLKDDFPKKSFNQAVAVAAMCLQDDASIRPLMRDVVTALSYLTGPETGLASAVSSPSPSPCPSPRTNEITADERKRAVAEAMEWGSNSRNITKNLA</sequence>
<evidence type="ECO:0000256" key="9">
    <source>
        <dbReference type="PROSITE-ProRule" id="PRU10141"/>
    </source>
</evidence>
<comment type="catalytic activity">
    <reaction evidence="7">
        <text>L-threonyl-[protein] + ATP = O-phospho-L-threonyl-[protein] + ADP + H(+)</text>
        <dbReference type="Rhea" id="RHEA:46608"/>
        <dbReference type="Rhea" id="RHEA-COMP:11060"/>
        <dbReference type="Rhea" id="RHEA-COMP:11605"/>
        <dbReference type="ChEBI" id="CHEBI:15378"/>
        <dbReference type="ChEBI" id="CHEBI:30013"/>
        <dbReference type="ChEBI" id="CHEBI:30616"/>
        <dbReference type="ChEBI" id="CHEBI:61977"/>
        <dbReference type="ChEBI" id="CHEBI:456216"/>
        <dbReference type="EC" id="2.7.11.1"/>
    </reaction>
</comment>
<keyword evidence="3" id="KW-0808">Transferase</keyword>
<feature type="region of interest" description="Disordered" evidence="10">
    <location>
        <begin position="1"/>
        <end position="82"/>
    </location>
</feature>
<evidence type="ECO:0000259" key="11">
    <source>
        <dbReference type="PROSITE" id="PS50011"/>
    </source>
</evidence>
<dbReference type="FunFam" id="3.30.200.20:FF:000186">
    <property type="entry name" value="Serine/threonine-protein kinase PBS1"/>
    <property type="match status" value="1"/>
</dbReference>
<evidence type="ECO:0000256" key="1">
    <source>
        <dbReference type="ARBA" id="ARBA00004193"/>
    </source>
</evidence>
<dbReference type="Proteomes" id="UP000834106">
    <property type="component" value="Chromosome 14"/>
</dbReference>
<evidence type="ECO:0000313" key="12">
    <source>
        <dbReference type="EMBL" id="CAI9776625.1"/>
    </source>
</evidence>
<evidence type="ECO:0000256" key="10">
    <source>
        <dbReference type="SAM" id="MobiDB-lite"/>
    </source>
</evidence>
<keyword evidence="4" id="KW-0597">Phosphoprotein</keyword>
<evidence type="ECO:0000256" key="6">
    <source>
        <dbReference type="ARBA" id="ARBA00023288"/>
    </source>
</evidence>
<evidence type="ECO:0000256" key="8">
    <source>
        <dbReference type="ARBA" id="ARBA00048679"/>
    </source>
</evidence>
<feature type="compositionally biased region" description="Basic residues" evidence="10">
    <location>
        <begin position="10"/>
        <end position="24"/>
    </location>
</feature>
<keyword evidence="3" id="KW-0418">Kinase</keyword>
<feature type="region of interest" description="Disordered" evidence="10">
    <location>
        <begin position="272"/>
        <end position="294"/>
    </location>
</feature>
<dbReference type="Pfam" id="PF07714">
    <property type="entry name" value="PK_Tyr_Ser-Thr"/>
    <property type="match status" value="1"/>
</dbReference>
<evidence type="ECO:0000256" key="7">
    <source>
        <dbReference type="ARBA" id="ARBA00047899"/>
    </source>
</evidence>
<dbReference type="PROSITE" id="PS00107">
    <property type="entry name" value="PROTEIN_KINASE_ATP"/>
    <property type="match status" value="1"/>
</dbReference>
<protein>
    <recommendedName>
        <fullName evidence="2">non-specific serine/threonine protein kinase</fullName>
        <ecNumber evidence="2">2.7.11.1</ecNumber>
    </recommendedName>
</protein>
<dbReference type="InterPro" id="IPR011009">
    <property type="entry name" value="Kinase-like_dom_sf"/>
</dbReference>
<dbReference type="GO" id="GO:0004674">
    <property type="term" value="F:protein serine/threonine kinase activity"/>
    <property type="evidence" value="ECO:0007669"/>
    <property type="project" value="UniProtKB-KW"/>
</dbReference>
<name>A0AAD2A0C6_9LAMI</name>
<feature type="compositionally biased region" description="Basic and acidic residues" evidence="10">
    <location>
        <begin position="64"/>
        <end position="75"/>
    </location>
</feature>
<evidence type="ECO:0000256" key="5">
    <source>
        <dbReference type="ARBA" id="ARBA00023136"/>
    </source>
</evidence>
<dbReference type="PANTHER" id="PTHR47985:SF31">
    <property type="entry name" value="SERINE_THREONINE-PROTEIN KINASE PBL26-RELATED"/>
    <property type="match status" value="1"/>
</dbReference>
<keyword evidence="13" id="KW-1185">Reference proteome</keyword>
<dbReference type="GO" id="GO:0005886">
    <property type="term" value="C:plasma membrane"/>
    <property type="evidence" value="ECO:0007669"/>
    <property type="project" value="UniProtKB-SubCell"/>
</dbReference>
<gene>
    <name evidence="12" type="ORF">FPE_LOCUS24055</name>
</gene>
<evidence type="ECO:0000256" key="2">
    <source>
        <dbReference type="ARBA" id="ARBA00012513"/>
    </source>
</evidence>
<dbReference type="InterPro" id="IPR001245">
    <property type="entry name" value="Ser-Thr/Tyr_kinase_cat_dom"/>
</dbReference>
<organism evidence="12 13">
    <name type="scientific">Fraxinus pennsylvanica</name>
    <dbReference type="NCBI Taxonomy" id="56036"/>
    <lineage>
        <taxon>Eukaryota</taxon>
        <taxon>Viridiplantae</taxon>
        <taxon>Streptophyta</taxon>
        <taxon>Embryophyta</taxon>
        <taxon>Tracheophyta</taxon>
        <taxon>Spermatophyta</taxon>
        <taxon>Magnoliopsida</taxon>
        <taxon>eudicotyledons</taxon>
        <taxon>Gunneridae</taxon>
        <taxon>Pentapetalae</taxon>
        <taxon>asterids</taxon>
        <taxon>lamiids</taxon>
        <taxon>Lamiales</taxon>
        <taxon>Oleaceae</taxon>
        <taxon>Oleeae</taxon>
        <taxon>Fraxinus</taxon>
    </lineage>
</organism>
<dbReference type="InterPro" id="IPR000719">
    <property type="entry name" value="Prot_kinase_dom"/>
</dbReference>
<keyword evidence="9" id="KW-0547">Nucleotide-binding</keyword>
<dbReference type="SUPFAM" id="SSF56112">
    <property type="entry name" value="Protein kinase-like (PK-like)"/>
    <property type="match status" value="1"/>
</dbReference>
<accession>A0AAD2A0C6</accession>